<dbReference type="InterPro" id="IPR040079">
    <property type="entry name" value="Glutathione_S-Trfase"/>
</dbReference>
<dbReference type="Proteomes" id="UP000053558">
    <property type="component" value="Unassembled WGS sequence"/>
</dbReference>
<organism evidence="3 4">
    <name type="scientific">Coniophora puteana (strain RWD-64-598)</name>
    <name type="common">Brown rot fungus</name>
    <dbReference type="NCBI Taxonomy" id="741705"/>
    <lineage>
        <taxon>Eukaryota</taxon>
        <taxon>Fungi</taxon>
        <taxon>Dikarya</taxon>
        <taxon>Basidiomycota</taxon>
        <taxon>Agaricomycotina</taxon>
        <taxon>Agaricomycetes</taxon>
        <taxon>Agaricomycetidae</taxon>
        <taxon>Boletales</taxon>
        <taxon>Coniophorineae</taxon>
        <taxon>Coniophoraceae</taxon>
        <taxon>Coniophora</taxon>
    </lineage>
</organism>
<dbReference type="InterPro" id="IPR050983">
    <property type="entry name" value="GST_Omega/HSP26"/>
</dbReference>
<accession>A0A5M3M7S3</accession>
<dbReference type="SUPFAM" id="SSF52833">
    <property type="entry name" value="Thioredoxin-like"/>
    <property type="match status" value="1"/>
</dbReference>
<dbReference type="GeneID" id="19204154"/>
<dbReference type="OMA" id="SIWITAP"/>
<dbReference type="InterPro" id="IPR036282">
    <property type="entry name" value="Glutathione-S-Trfase_C_sf"/>
</dbReference>
<dbReference type="Gene3D" id="1.20.1050.10">
    <property type="match status" value="1"/>
</dbReference>
<dbReference type="PANTHER" id="PTHR43968">
    <property type="match status" value="1"/>
</dbReference>
<dbReference type="Pfam" id="PF13410">
    <property type="entry name" value="GST_C_2"/>
    <property type="match status" value="1"/>
</dbReference>
<dbReference type="PROSITE" id="PS50404">
    <property type="entry name" value="GST_NTER"/>
    <property type="match status" value="1"/>
</dbReference>
<evidence type="ECO:0000313" key="4">
    <source>
        <dbReference type="Proteomes" id="UP000053558"/>
    </source>
</evidence>
<reference evidence="4" key="1">
    <citation type="journal article" date="2012" name="Science">
        <title>The Paleozoic origin of enzymatic lignin decomposition reconstructed from 31 fungal genomes.</title>
        <authorList>
            <person name="Floudas D."/>
            <person name="Binder M."/>
            <person name="Riley R."/>
            <person name="Barry K."/>
            <person name="Blanchette R.A."/>
            <person name="Henrissat B."/>
            <person name="Martinez A.T."/>
            <person name="Otillar R."/>
            <person name="Spatafora J.W."/>
            <person name="Yadav J.S."/>
            <person name="Aerts A."/>
            <person name="Benoit I."/>
            <person name="Boyd A."/>
            <person name="Carlson A."/>
            <person name="Copeland A."/>
            <person name="Coutinho P.M."/>
            <person name="de Vries R.P."/>
            <person name="Ferreira P."/>
            <person name="Findley K."/>
            <person name="Foster B."/>
            <person name="Gaskell J."/>
            <person name="Glotzer D."/>
            <person name="Gorecki P."/>
            <person name="Heitman J."/>
            <person name="Hesse C."/>
            <person name="Hori C."/>
            <person name="Igarashi K."/>
            <person name="Jurgens J.A."/>
            <person name="Kallen N."/>
            <person name="Kersten P."/>
            <person name="Kohler A."/>
            <person name="Kuees U."/>
            <person name="Kumar T.K.A."/>
            <person name="Kuo A."/>
            <person name="LaButti K."/>
            <person name="Larrondo L.F."/>
            <person name="Lindquist E."/>
            <person name="Ling A."/>
            <person name="Lombard V."/>
            <person name="Lucas S."/>
            <person name="Lundell T."/>
            <person name="Martin R."/>
            <person name="McLaughlin D.J."/>
            <person name="Morgenstern I."/>
            <person name="Morin E."/>
            <person name="Murat C."/>
            <person name="Nagy L.G."/>
            <person name="Nolan M."/>
            <person name="Ohm R.A."/>
            <person name="Patyshakuliyeva A."/>
            <person name="Rokas A."/>
            <person name="Ruiz-Duenas F.J."/>
            <person name="Sabat G."/>
            <person name="Salamov A."/>
            <person name="Samejima M."/>
            <person name="Schmutz J."/>
            <person name="Slot J.C."/>
            <person name="St John F."/>
            <person name="Stenlid J."/>
            <person name="Sun H."/>
            <person name="Sun S."/>
            <person name="Syed K."/>
            <person name="Tsang A."/>
            <person name="Wiebenga A."/>
            <person name="Young D."/>
            <person name="Pisabarro A."/>
            <person name="Eastwood D.C."/>
            <person name="Martin F."/>
            <person name="Cullen D."/>
            <person name="Grigoriev I.V."/>
            <person name="Hibbett D.S."/>
        </authorList>
    </citation>
    <scope>NUCLEOTIDE SEQUENCE [LARGE SCALE GENOMIC DNA]</scope>
    <source>
        <strain evidence="4">RWD-64-598 SS2</strain>
    </source>
</reference>
<dbReference type="RefSeq" id="XP_007774963.1">
    <property type="nucleotide sequence ID" value="XM_007776773.1"/>
</dbReference>
<dbReference type="PROSITE" id="PS50405">
    <property type="entry name" value="GST_CTER"/>
    <property type="match status" value="1"/>
</dbReference>
<evidence type="ECO:0000259" key="2">
    <source>
        <dbReference type="PROSITE" id="PS50405"/>
    </source>
</evidence>
<dbReference type="PANTHER" id="PTHR43968:SF6">
    <property type="entry name" value="GLUTATHIONE S-TRANSFERASE OMEGA"/>
    <property type="match status" value="1"/>
</dbReference>
<evidence type="ECO:0000259" key="1">
    <source>
        <dbReference type="PROSITE" id="PS50404"/>
    </source>
</evidence>
<dbReference type="SFLD" id="SFLDS00019">
    <property type="entry name" value="Glutathione_Transferase_(cytos"/>
    <property type="match status" value="1"/>
</dbReference>
<dbReference type="Pfam" id="PF13417">
    <property type="entry name" value="GST_N_3"/>
    <property type="match status" value="1"/>
</dbReference>
<dbReference type="EMBL" id="JH711590">
    <property type="protein sequence ID" value="EIW74904.1"/>
    <property type="molecule type" value="Genomic_DNA"/>
</dbReference>
<gene>
    <name evidence="3" type="ORF">CONPUDRAFT_159677</name>
</gene>
<comment type="caution">
    <text evidence="3">The sequence shown here is derived from an EMBL/GenBank/DDBJ whole genome shotgun (WGS) entry which is preliminary data.</text>
</comment>
<dbReference type="OrthoDB" id="202840at2759"/>
<dbReference type="AlphaFoldDB" id="A0A5M3M7S3"/>
<feature type="domain" description="GST C-terminal" evidence="2">
    <location>
        <begin position="99"/>
        <end position="245"/>
    </location>
</feature>
<dbReference type="GO" id="GO:0005737">
    <property type="term" value="C:cytoplasm"/>
    <property type="evidence" value="ECO:0007669"/>
    <property type="project" value="TreeGrafter"/>
</dbReference>
<dbReference type="InterPro" id="IPR036249">
    <property type="entry name" value="Thioredoxin-like_sf"/>
</dbReference>
<sequence length="248" mass="27381">MPEQLTLYGHRHSSTSMIVAIALSEAKAEHTFYEVDLRNKPAWFAENINPAGKVPAITYGGPTVPPDQPSPQSTKLAESLVLVELVADLHPAAGLLPSDPLKRAKVRFFVTTVQTRYLEPYFHWFAFGRPGAWREIYEGARAIQALLPESGEGYAVGEEFTTADCVFAPAAGRTKIAYERGIGRFPPEEAVQLRELMDAPEMARFRAYVGRVLERPSVKANFGEDWVAEGTKVVVELFNQRDAASAST</sequence>
<name>A0A5M3M7S3_CONPW</name>
<proteinExistence type="predicted"/>
<dbReference type="KEGG" id="cput:CONPUDRAFT_159677"/>
<keyword evidence="4" id="KW-1185">Reference proteome</keyword>
<dbReference type="SUPFAM" id="SSF47616">
    <property type="entry name" value="GST C-terminal domain-like"/>
    <property type="match status" value="1"/>
</dbReference>
<protein>
    <recommendedName>
        <fullName evidence="5">Thioredoxin-like protein</fullName>
    </recommendedName>
</protein>
<dbReference type="InterPro" id="IPR004045">
    <property type="entry name" value="Glutathione_S-Trfase_N"/>
</dbReference>
<dbReference type="CDD" id="cd00570">
    <property type="entry name" value="GST_N_family"/>
    <property type="match status" value="1"/>
</dbReference>
<dbReference type="Gene3D" id="3.40.30.10">
    <property type="entry name" value="Glutaredoxin"/>
    <property type="match status" value="1"/>
</dbReference>
<dbReference type="InterPro" id="IPR010987">
    <property type="entry name" value="Glutathione-S-Trfase_C-like"/>
</dbReference>
<feature type="domain" description="GST N-terminal" evidence="1">
    <location>
        <begin position="3"/>
        <end position="94"/>
    </location>
</feature>
<dbReference type="SFLD" id="SFLDG00358">
    <property type="entry name" value="Main_(cytGST)"/>
    <property type="match status" value="1"/>
</dbReference>
<evidence type="ECO:0008006" key="5">
    <source>
        <dbReference type="Google" id="ProtNLM"/>
    </source>
</evidence>
<evidence type="ECO:0000313" key="3">
    <source>
        <dbReference type="EMBL" id="EIW74904.1"/>
    </source>
</evidence>